<protein>
    <submittedName>
        <fullName evidence="2">Chloride channel clcb-like protein</fullName>
    </submittedName>
</protein>
<sequence>MPTVAHPNAHRRDFATDTTLFRTTALAVVIAAFATLAAVALLNLIRFFTNLLFFQTLSLADHSPAANTLGLWVIVVPVIGGLIVGLMARWSARSTATPCWQARNTAPP</sequence>
<feature type="transmembrane region" description="Helical" evidence="1">
    <location>
        <begin position="69"/>
        <end position="88"/>
    </location>
</feature>
<dbReference type="Proteomes" id="UP000077927">
    <property type="component" value="Chromosome 1"/>
</dbReference>
<accession>A0AAC9BF39</accession>
<dbReference type="SUPFAM" id="SSF81340">
    <property type="entry name" value="Clc chloride channel"/>
    <property type="match status" value="1"/>
</dbReference>
<dbReference type="KEGG" id="rin:ACS15_2685"/>
<dbReference type="EMBL" id="CP012605">
    <property type="protein sequence ID" value="ANH73108.1"/>
    <property type="molecule type" value="Genomic_DNA"/>
</dbReference>
<evidence type="ECO:0000313" key="3">
    <source>
        <dbReference type="Proteomes" id="UP000077927"/>
    </source>
</evidence>
<gene>
    <name evidence="2" type="ORF">ACS15_2685</name>
</gene>
<dbReference type="AlphaFoldDB" id="A0AAC9BF39"/>
<organism evidence="2 3">
    <name type="scientific">Ralstonia insidiosa</name>
    <dbReference type="NCBI Taxonomy" id="190721"/>
    <lineage>
        <taxon>Bacteria</taxon>
        <taxon>Pseudomonadati</taxon>
        <taxon>Pseudomonadota</taxon>
        <taxon>Betaproteobacteria</taxon>
        <taxon>Burkholderiales</taxon>
        <taxon>Burkholderiaceae</taxon>
        <taxon>Ralstonia</taxon>
    </lineage>
</organism>
<dbReference type="RefSeq" id="WP_021195693.1">
    <property type="nucleotide sequence ID" value="NZ_CP012605.1"/>
</dbReference>
<feature type="transmembrane region" description="Helical" evidence="1">
    <location>
        <begin position="20"/>
        <end position="49"/>
    </location>
</feature>
<proteinExistence type="predicted"/>
<name>A0AAC9BF39_9RALS</name>
<dbReference type="InterPro" id="IPR014743">
    <property type="entry name" value="Cl-channel_core"/>
</dbReference>
<evidence type="ECO:0000313" key="2">
    <source>
        <dbReference type="EMBL" id="ANH73108.1"/>
    </source>
</evidence>
<keyword evidence="1" id="KW-1133">Transmembrane helix</keyword>
<reference evidence="2 3" key="1">
    <citation type="submission" date="2015-09" db="EMBL/GenBank/DDBJ databases">
        <authorList>
            <person name="Xu Y."/>
            <person name="Nagy A."/>
            <person name="Liu N.T."/>
            <person name="Nou X."/>
        </authorList>
    </citation>
    <scope>NUCLEOTIDE SEQUENCE [LARGE SCALE GENOMIC DNA]</scope>
    <source>
        <strain evidence="2 3">FC1138</strain>
    </source>
</reference>
<keyword evidence="1" id="KW-0472">Membrane</keyword>
<evidence type="ECO:0000256" key="1">
    <source>
        <dbReference type="SAM" id="Phobius"/>
    </source>
</evidence>
<keyword evidence="1" id="KW-0812">Transmembrane</keyword>